<dbReference type="AlphaFoldDB" id="A4C8W4"/>
<dbReference type="SUPFAM" id="SSF110087">
    <property type="entry name" value="DR1885-like metal-binding protein"/>
    <property type="match status" value="1"/>
</dbReference>
<dbReference type="eggNOG" id="COG2847">
    <property type="taxonomic scope" value="Bacteria"/>
</dbReference>
<dbReference type="HOGENOM" id="CLU_100939_1_3_6"/>
<dbReference type="OrthoDB" id="9796962at2"/>
<dbReference type="InterPro" id="IPR036182">
    <property type="entry name" value="PCuAC_sf"/>
</dbReference>
<name>A4C8W4_9GAMM</name>
<dbReference type="InterPro" id="IPR007410">
    <property type="entry name" value="LpqE-like"/>
</dbReference>
<evidence type="ECO:0000313" key="3">
    <source>
        <dbReference type="Proteomes" id="UP000006201"/>
    </source>
</evidence>
<evidence type="ECO:0000313" key="2">
    <source>
        <dbReference type="EMBL" id="EAR29029.1"/>
    </source>
</evidence>
<protein>
    <recommendedName>
        <fullName evidence="4">Copper chaperone PCu(A)C</fullName>
    </recommendedName>
</protein>
<evidence type="ECO:0008006" key="4">
    <source>
        <dbReference type="Google" id="ProtNLM"/>
    </source>
</evidence>
<keyword evidence="1" id="KW-0732">Signal</keyword>
<dbReference type="PANTHER" id="PTHR36302:SF1">
    <property type="entry name" value="COPPER CHAPERONE PCU(A)C"/>
    <property type="match status" value="1"/>
</dbReference>
<dbReference type="PANTHER" id="PTHR36302">
    <property type="entry name" value="BLR7088 PROTEIN"/>
    <property type="match status" value="1"/>
</dbReference>
<dbReference type="EMBL" id="AAOH01000003">
    <property type="protein sequence ID" value="EAR29029.1"/>
    <property type="molecule type" value="Genomic_DNA"/>
</dbReference>
<dbReference type="RefSeq" id="WP_009838290.1">
    <property type="nucleotide sequence ID" value="NZ_AAOH01000003.1"/>
</dbReference>
<organism evidence="2 3">
    <name type="scientific">Pseudoalteromonas tunicata D2</name>
    <dbReference type="NCBI Taxonomy" id="87626"/>
    <lineage>
        <taxon>Bacteria</taxon>
        <taxon>Pseudomonadati</taxon>
        <taxon>Pseudomonadota</taxon>
        <taxon>Gammaproteobacteria</taxon>
        <taxon>Alteromonadales</taxon>
        <taxon>Pseudoalteromonadaceae</taxon>
        <taxon>Pseudoalteromonas</taxon>
    </lineage>
</organism>
<keyword evidence="3" id="KW-1185">Reference proteome</keyword>
<dbReference type="STRING" id="87626.PTD2_08294"/>
<dbReference type="InterPro" id="IPR058248">
    <property type="entry name" value="Lxx211020-like"/>
</dbReference>
<dbReference type="Pfam" id="PF04314">
    <property type="entry name" value="PCuAC"/>
    <property type="match status" value="1"/>
</dbReference>
<evidence type="ECO:0000256" key="1">
    <source>
        <dbReference type="SAM" id="SignalP"/>
    </source>
</evidence>
<feature type="signal peptide" evidence="1">
    <location>
        <begin position="1"/>
        <end position="19"/>
    </location>
</feature>
<gene>
    <name evidence="2" type="ORF">PTD2_08294</name>
</gene>
<reference evidence="2 3" key="1">
    <citation type="submission" date="2006-02" db="EMBL/GenBank/DDBJ databases">
        <authorList>
            <person name="Moran M.A."/>
            <person name="Kjelleberg S."/>
            <person name="Egan S."/>
            <person name="Saunders N."/>
            <person name="Thomas T."/>
            <person name="Ferriera S."/>
            <person name="Johnson J."/>
            <person name="Kravitz S."/>
            <person name="Halpern A."/>
            <person name="Remington K."/>
            <person name="Beeson K."/>
            <person name="Tran B."/>
            <person name="Rogers Y.-H."/>
            <person name="Friedman R."/>
            <person name="Venter J.C."/>
        </authorList>
    </citation>
    <scope>NUCLEOTIDE SEQUENCE [LARGE SCALE GENOMIC DNA]</scope>
    <source>
        <strain evidence="2 3">D2</strain>
    </source>
</reference>
<comment type="caution">
    <text evidence="2">The sequence shown here is derived from an EMBL/GenBank/DDBJ whole genome shotgun (WGS) entry which is preliminary data.</text>
</comment>
<sequence>MKTLMLYLTAVLFSFHGFAEQLSVTNLKVREFIPGAVSSVAYFMLSNQSETAKTLIEVKIKGVERTELHQHSHVDGLMKMEQVSQVEVPAQESVVFQPGGLHLMLFEPTSLPVAGEMTDATFKFSDGEQITVRGQIISLMRQEHDHSHH</sequence>
<feature type="chain" id="PRO_5002666040" description="Copper chaperone PCu(A)C" evidence="1">
    <location>
        <begin position="20"/>
        <end position="149"/>
    </location>
</feature>
<accession>A4C8W4</accession>
<dbReference type="Gene3D" id="2.60.40.1890">
    <property type="entry name" value="PCu(A)C copper chaperone"/>
    <property type="match status" value="1"/>
</dbReference>
<dbReference type="Proteomes" id="UP000006201">
    <property type="component" value="Unassembled WGS sequence"/>
</dbReference>
<proteinExistence type="predicted"/>